<dbReference type="InterPro" id="IPR036397">
    <property type="entry name" value="RNaseH_sf"/>
</dbReference>
<dbReference type="SUPFAM" id="SSF53098">
    <property type="entry name" value="Ribonuclease H-like"/>
    <property type="match status" value="1"/>
</dbReference>
<keyword evidence="3" id="KW-1185">Reference proteome</keyword>
<dbReference type="InterPro" id="IPR012337">
    <property type="entry name" value="RNaseH-like_sf"/>
</dbReference>
<dbReference type="PANTHER" id="PTHR42648">
    <property type="entry name" value="TRANSPOSASE, PUTATIVE-RELATED"/>
    <property type="match status" value="1"/>
</dbReference>
<dbReference type="InterPro" id="IPR057670">
    <property type="entry name" value="SH3_retrovirus"/>
</dbReference>
<dbReference type="GO" id="GO:0015074">
    <property type="term" value="P:DNA integration"/>
    <property type="evidence" value="ECO:0007669"/>
    <property type="project" value="InterPro"/>
</dbReference>
<dbReference type="STRING" id="1088818.A0A2I0AI06"/>
<dbReference type="EMBL" id="KZ451980">
    <property type="protein sequence ID" value="PKA55182.1"/>
    <property type="molecule type" value="Genomic_DNA"/>
</dbReference>
<organism evidence="2 3">
    <name type="scientific">Apostasia shenzhenica</name>
    <dbReference type="NCBI Taxonomy" id="1088818"/>
    <lineage>
        <taxon>Eukaryota</taxon>
        <taxon>Viridiplantae</taxon>
        <taxon>Streptophyta</taxon>
        <taxon>Embryophyta</taxon>
        <taxon>Tracheophyta</taxon>
        <taxon>Spermatophyta</taxon>
        <taxon>Magnoliopsida</taxon>
        <taxon>Liliopsida</taxon>
        <taxon>Asparagales</taxon>
        <taxon>Orchidaceae</taxon>
        <taxon>Apostasioideae</taxon>
        <taxon>Apostasia</taxon>
    </lineage>
</organism>
<evidence type="ECO:0000313" key="2">
    <source>
        <dbReference type="EMBL" id="PKA55182.1"/>
    </source>
</evidence>
<evidence type="ECO:0000259" key="1">
    <source>
        <dbReference type="PROSITE" id="PS50994"/>
    </source>
</evidence>
<dbReference type="GO" id="GO:0003676">
    <property type="term" value="F:nucleic acid binding"/>
    <property type="evidence" value="ECO:0007669"/>
    <property type="project" value="InterPro"/>
</dbReference>
<dbReference type="OrthoDB" id="786856at2759"/>
<dbReference type="AlphaFoldDB" id="A0A2I0AI06"/>
<dbReference type="Proteomes" id="UP000236161">
    <property type="component" value="Unassembled WGS sequence"/>
</dbReference>
<keyword evidence="2" id="KW-0378">Hydrolase</keyword>
<dbReference type="PROSITE" id="PS50994">
    <property type="entry name" value="INTEGRASE"/>
    <property type="match status" value="1"/>
</dbReference>
<dbReference type="InterPro" id="IPR039537">
    <property type="entry name" value="Retrotran_Ty1/copia-like"/>
</dbReference>
<dbReference type="PANTHER" id="PTHR42648:SF28">
    <property type="entry name" value="TRANSPOSON-ENCODED PROTEIN WITH RIBONUCLEASE H-LIKE AND RETROVIRUS ZINC FINGER-LIKE DOMAINS"/>
    <property type="match status" value="1"/>
</dbReference>
<gene>
    <name evidence="2" type="ORF">AXF42_Ash003819</name>
</gene>
<protein>
    <submittedName>
        <fullName evidence="2">Retrovirus-related Pol polyprotein from transposon TNT 1-94</fullName>
        <ecNumber evidence="2">3.1.13.-</ecNumber>
    </submittedName>
</protein>
<reference evidence="2 3" key="1">
    <citation type="journal article" date="2017" name="Nature">
        <title>The Apostasia genome and the evolution of orchids.</title>
        <authorList>
            <person name="Zhang G.Q."/>
            <person name="Liu K.W."/>
            <person name="Li Z."/>
            <person name="Lohaus R."/>
            <person name="Hsiao Y.Y."/>
            <person name="Niu S.C."/>
            <person name="Wang J.Y."/>
            <person name="Lin Y.C."/>
            <person name="Xu Q."/>
            <person name="Chen L.J."/>
            <person name="Yoshida K."/>
            <person name="Fujiwara S."/>
            <person name="Wang Z.W."/>
            <person name="Zhang Y.Q."/>
            <person name="Mitsuda N."/>
            <person name="Wang M."/>
            <person name="Liu G.H."/>
            <person name="Pecoraro L."/>
            <person name="Huang H.X."/>
            <person name="Xiao X.J."/>
            <person name="Lin M."/>
            <person name="Wu X.Y."/>
            <person name="Wu W.L."/>
            <person name="Chen Y.Y."/>
            <person name="Chang S.B."/>
            <person name="Sakamoto S."/>
            <person name="Ohme-Takagi M."/>
            <person name="Yagi M."/>
            <person name="Zeng S.J."/>
            <person name="Shen C.Y."/>
            <person name="Yeh C.M."/>
            <person name="Luo Y.B."/>
            <person name="Tsai W.C."/>
            <person name="Van de Peer Y."/>
            <person name="Liu Z.J."/>
        </authorList>
    </citation>
    <scope>NUCLEOTIDE SEQUENCE [LARGE SCALE GENOMIC DNA]</scope>
    <source>
        <strain evidence="3">cv. Shenzhen</strain>
        <tissue evidence="2">Stem</tissue>
    </source>
</reference>
<dbReference type="InterPro" id="IPR001584">
    <property type="entry name" value="Integrase_cat-core"/>
</dbReference>
<accession>A0A2I0AI06</accession>
<sequence length="286" mass="33618">MSERGLLELHNRKLLKGIKLCKIDFCESCVLSKQCRVKFITSNKRSKNISEYVHSDVWGPSPVTSLGGAKYFVTFIDDYLRKVWVYFLQHKSEVFEKFKYWKANIEKTTGKYIKVLRTDNGGEYTSKEFQDFCLKEGITRHFTIPNTPQQNGVAERMNRTLLERERCMRLFAGLSKSFWAESVNTTYYLVNRSPSLALELKSPEEVWLGKPVDYSNLHIFSCPVYILLQDTERTKLDSKSKRCIFMGYASDVKWYKVWDPNTRKSELCKDIRFDETSMFKKSQEKI</sequence>
<evidence type="ECO:0000313" key="3">
    <source>
        <dbReference type="Proteomes" id="UP000236161"/>
    </source>
</evidence>
<name>A0A2I0AI06_9ASPA</name>
<dbReference type="Gene3D" id="3.30.420.10">
    <property type="entry name" value="Ribonuclease H-like superfamily/Ribonuclease H"/>
    <property type="match status" value="1"/>
</dbReference>
<dbReference type="Pfam" id="PF00665">
    <property type="entry name" value="rve"/>
    <property type="match status" value="1"/>
</dbReference>
<dbReference type="EC" id="3.1.13.-" evidence="2"/>
<dbReference type="Pfam" id="PF25597">
    <property type="entry name" value="SH3_retrovirus"/>
    <property type="match status" value="1"/>
</dbReference>
<proteinExistence type="predicted"/>
<dbReference type="GO" id="GO:0016787">
    <property type="term" value="F:hydrolase activity"/>
    <property type="evidence" value="ECO:0007669"/>
    <property type="project" value="UniProtKB-KW"/>
</dbReference>
<feature type="domain" description="Integrase catalytic" evidence="1">
    <location>
        <begin position="45"/>
        <end position="211"/>
    </location>
</feature>